<dbReference type="InterPro" id="IPR029058">
    <property type="entry name" value="AB_hydrolase_fold"/>
</dbReference>
<gene>
    <name evidence="3" type="ORF">CISIN_1g017810mg</name>
</gene>
<keyword evidence="4" id="KW-1185">Reference proteome</keyword>
<dbReference type="AlphaFoldDB" id="A0A067F4W1"/>
<dbReference type="Pfam" id="PF05057">
    <property type="entry name" value="DUF676"/>
    <property type="match status" value="1"/>
</dbReference>
<organism evidence="3 4">
    <name type="scientific">Citrus sinensis</name>
    <name type="common">Sweet orange</name>
    <name type="synonym">Citrus aurantium var. sinensis</name>
    <dbReference type="NCBI Taxonomy" id="2711"/>
    <lineage>
        <taxon>Eukaryota</taxon>
        <taxon>Viridiplantae</taxon>
        <taxon>Streptophyta</taxon>
        <taxon>Embryophyta</taxon>
        <taxon>Tracheophyta</taxon>
        <taxon>Spermatophyta</taxon>
        <taxon>Magnoliopsida</taxon>
        <taxon>eudicotyledons</taxon>
        <taxon>Gunneridae</taxon>
        <taxon>Pentapetalae</taxon>
        <taxon>rosids</taxon>
        <taxon>malvids</taxon>
        <taxon>Sapindales</taxon>
        <taxon>Rutaceae</taxon>
        <taxon>Aurantioideae</taxon>
        <taxon>Citrus</taxon>
    </lineage>
</organism>
<keyword evidence="1" id="KW-0472">Membrane</keyword>
<evidence type="ECO:0000256" key="1">
    <source>
        <dbReference type="SAM" id="Phobius"/>
    </source>
</evidence>
<evidence type="ECO:0000313" key="3">
    <source>
        <dbReference type="EMBL" id="KDO62439.1"/>
    </source>
</evidence>
<evidence type="ECO:0000259" key="2">
    <source>
        <dbReference type="Pfam" id="PF05057"/>
    </source>
</evidence>
<dbReference type="SUPFAM" id="SSF53474">
    <property type="entry name" value="alpha/beta-Hydrolases"/>
    <property type="match status" value="1"/>
</dbReference>
<dbReference type="PANTHER" id="PTHR12482">
    <property type="entry name" value="LIPASE ROG1-RELATED-RELATED"/>
    <property type="match status" value="1"/>
</dbReference>
<feature type="domain" description="DUF676" evidence="2">
    <location>
        <begin position="19"/>
        <end position="252"/>
    </location>
</feature>
<reference evidence="3 4" key="1">
    <citation type="submission" date="2014-04" db="EMBL/GenBank/DDBJ databases">
        <authorList>
            <consortium name="International Citrus Genome Consortium"/>
            <person name="Gmitter F."/>
            <person name="Chen C."/>
            <person name="Farmerie W."/>
            <person name="Harkins T."/>
            <person name="Desany B."/>
            <person name="Mohiuddin M."/>
            <person name="Kodira C."/>
            <person name="Borodovsky M."/>
            <person name="Lomsadze A."/>
            <person name="Burns P."/>
            <person name="Jenkins J."/>
            <person name="Prochnik S."/>
            <person name="Shu S."/>
            <person name="Chapman J."/>
            <person name="Pitluck S."/>
            <person name="Schmutz J."/>
            <person name="Rokhsar D."/>
        </authorList>
    </citation>
    <scope>NUCLEOTIDE SEQUENCE</scope>
</reference>
<dbReference type="FunFam" id="3.40.50.1820:FF:000216">
    <property type="entry name" value="Alpha/beta-Hydrolases superfamily protein"/>
    <property type="match status" value="1"/>
</dbReference>
<keyword evidence="1" id="KW-0812">Transmembrane</keyword>
<dbReference type="Gene3D" id="3.40.50.1820">
    <property type="entry name" value="alpha/beta hydrolase"/>
    <property type="match status" value="1"/>
</dbReference>
<keyword evidence="1" id="KW-1133">Transmembrane helix</keyword>
<feature type="transmembrane region" description="Helical" evidence="1">
    <location>
        <begin position="249"/>
        <end position="268"/>
    </location>
</feature>
<dbReference type="InterPro" id="IPR044294">
    <property type="entry name" value="Lipase-like"/>
</dbReference>
<evidence type="ECO:0000313" key="4">
    <source>
        <dbReference type="Proteomes" id="UP000027120"/>
    </source>
</evidence>
<accession>A0A067F4W1</accession>
<dbReference type="SMR" id="A0A067F4W1"/>
<dbReference type="InterPro" id="IPR007751">
    <property type="entry name" value="DUF676_lipase-like"/>
</dbReference>
<name>A0A067F4W1_CITSI</name>
<dbReference type="PANTHER" id="PTHR12482:SF4">
    <property type="entry name" value="ALPHA_BETA-HYDROLASES SUPERFAMILY PROTEIN"/>
    <property type="match status" value="1"/>
</dbReference>
<dbReference type="EMBL" id="KK784920">
    <property type="protein sequence ID" value="KDO62439.1"/>
    <property type="molecule type" value="Genomic_DNA"/>
</dbReference>
<sequence>MEADSGGVDVFSTSTKPPPEHLIIMVNGLIGSAADWRFAAEQFVKKVPDKVIVHRSECNSSKLTFDGVDLMGERLAAEVLAVVKRRPEVQKISFVAHSLGGLIARYAIGRLYEHSPEHRPIGIPKVAGIPTIATTEEHRNDSVQSLEHPCKARIAGLEPMNFVTFATPHLGSKGHKQLPILCGLPFLERRASQTAHLVAGRTGKHLFLNDRDDGKPPLLLQMVNDSDNLKFISALRAFKRRVAYANANYDRILFTLMLAFKLSVFYLYKVSLPFMQDYVLSSLFFKIWLGGELHQSGVNMNFHQRCSFFSFSYLAFVFTCLFGDTFTLIKPEPQYFLLARWFSPIFS</sequence>
<feature type="transmembrane region" description="Helical" evidence="1">
    <location>
        <begin position="308"/>
        <end position="329"/>
    </location>
</feature>
<proteinExistence type="predicted"/>
<protein>
    <recommendedName>
        <fullName evidence="2">DUF676 domain-containing protein</fullName>
    </recommendedName>
</protein>
<dbReference type="Proteomes" id="UP000027120">
    <property type="component" value="Unassembled WGS sequence"/>
</dbReference>